<name>A0A173MET1_9BACT</name>
<dbReference type="OrthoDB" id="8263000at2"/>
<dbReference type="EMBL" id="FTOR01000006">
    <property type="protein sequence ID" value="SIT24074.1"/>
    <property type="molecule type" value="Genomic_DNA"/>
</dbReference>
<protein>
    <submittedName>
        <fullName evidence="1">Uncharacterized protein</fullName>
    </submittedName>
</protein>
<dbReference type="Proteomes" id="UP000186917">
    <property type="component" value="Unassembled WGS sequence"/>
</dbReference>
<evidence type="ECO:0000313" key="2">
    <source>
        <dbReference type="Proteomes" id="UP000186917"/>
    </source>
</evidence>
<accession>A0A173MET1</accession>
<organism evidence="1 2">
    <name type="scientific">Filimonas lacunae</name>
    <dbReference type="NCBI Taxonomy" id="477680"/>
    <lineage>
        <taxon>Bacteria</taxon>
        <taxon>Pseudomonadati</taxon>
        <taxon>Bacteroidota</taxon>
        <taxon>Chitinophagia</taxon>
        <taxon>Chitinophagales</taxon>
        <taxon>Chitinophagaceae</taxon>
        <taxon>Filimonas</taxon>
    </lineage>
</organism>
<dbReference type="KEGG" id="fln:FLA_2004"/>
<keyword evidence="2" id="KW-1185">Reference proteome</keyword>
<sequence length="943" mass="109537">MDIQQPVTIEKNYESNPAMDFAWLRKRAVELVQQYSGKVWTDFNLHDPGVTILEQICFALTDLAYRTSVPITDLLSDDKGQVNYATNSFFSREQILTSSPVTITDLRKYVVDSIYEVNNIWLEPVLSPYTKTYSRGRYKVVIQLYEKWQQQLKPGQEAEAETKKVVNRVREVLNEVRNVGEEYETFVVLQPQEMTIHAEIVLFKKAIPEEILAQIYHRLEKALNPPFIFYTEKEMLARGYSYEQIYAGPNLKGGIVPDEELKKMTTQIDPAELIKAISGMEDVLHIRRLEIGLAGKKQGIKPLQLDRYHFPLLVFNPDDADVKLFYDDQPLPVNGAVFDSLLWRLRASVQRGFIEKMHDEVVAECVKGKYRNTEQYTSLQNYFPAIYRLGVDGIEEYETPARKAVMKQLKAYLMLFEQLIAGYLSQLAHVGDLYSYEVDAGKAKTYFVQPLYNVPGASDIIKAFTDSKNTTWEDFMKDAGNAYVSALQKIVETDEVYRKRKKRSLDHLLSRFNIIPDHYPVMLYEFYYKQSNAAERIDEELRWKSALLQSARLINNNRTLARNYLKFGSDEIRVGFANNMRLLLHIQQRGTFNAVNALGNLVKSSGAKPAAQMAFYKTYEEDDKALELWVDENLPLDASFSVSQVHVGFFNKGADPGFYKIVPHPVSTGDYLVTIKKYGSHEWVAIGRFSSRIKAVEGLRTFIDKLINISIASEGFHVVEHLLLAPSHESKVFAFRFYDEKGKLLLSQRDWLTWEQREEAIRQLLELQRKKQTDIEWLRALQAAVTIYRAPNDSAEPMPVSNVELLSEEEQAKLAGKTRLALEKYRYRNTNFYPRFKYEVQRKDKTVGTEDFFNGKATIVFPDWPRRFQDKGFREFAQSLFLTHLPAHMQPTFLWLDIPRMKRFEEIYQKWGQSLRDRNEFDTSFYSEQLTLFLMEASKYNLL</sequence>
<dbReference type="AlphaFoldDB" id="A0A173MET1"/>
<evidence type="ECO:0000313" key="1">
    <source>
        <dbReference type="EMBL" id="SIT24074.1"/>
    </source>
</evidence>
<reference evidence="2" key="1">
    <citation type="submission" date="2017-01" db="EMBL/GenBank/DDBJ databases">
        <authorList>
            <person name="Varghese N."/>
            <person name="Submissions S."/>
        </authorList>
    </citation>
    <scope>NUCLEOTIDE SEQUENCE [LARGE SCALE GENOMIC DNA]</scope>
    <source>
        <strain evidence="2">DSM 21054</strain>
    </source>
</reference>
<dbReference type="STRING" id="477680.SAMN05421788_10663"/>
<dbReference type="RefSeq" id="WP_076380283.1">
    <property type="nucleotide sequence ID" value="NZ_AP017422.1"/>
</dbReference>
<gene>
    <name evidence="1" type="ORF">SAMN05421788_10663</name>
</gene>
<proteinExistence type="predicted"/>